<dbReference type="PRINTS" id="PR00463">
    <property type="entry name" value="EP450I"/>
</dbReference>
<keyword evidence="3" id="KW-1133">Transmembrane helix</keyword>
<protein>
    <submittedName>
        <fullName evidence="5">Cytochrome P450</fullName>
    </submittedName>
</protein>
<dbReference type="GO" id="GO:0005506">
    <property type="term" value="F:iron ion binding"/>
    <property type="evidence" value="ECO:0007669"/>
    <property type="project" value="InterPro"/>
</dbReference>
<dbReference type="WBParaSite" id="MBELARI_LOCUS7551">
    <property type="protein sequence ID" value="MBELARI_LOCUS7551"/>
    <property type="gene ID" value="MBELARI_LOCUS7551"/>
</dbReference>
<dbReference type="Gene3D" id="1.10.630.10">
    <property type="entry name" value="Cytochrome P450"/>
    <property type="match status" value="1"/>
</dbReference>
<dbReference type="AlphaFoldDB" id="A0AAF3JB25"/>
<name>A0AAF3JB25_9BILA</name>
<dbReference type="PANTHER" id="PTHR24284">
    <property type="entry name" value="CYTOCHROME P450 FAMILY"/>
    <property type="match status" value="1"/>
</dbReference>
<dbReference type="InterPro" id="IPR002401">
    <property type="entry name" value="Cyt_P450_E_grp-I"/>
</dbReference>
<feature type="transmembrane region" description="Helical" evidence="3">
    <location>
        <begin position="6"/>
        <end position="23"/>
    </location>
</feature>
<organism evidence="4 5">
    <name type="scientific">Mesorhabditis belari</name>
    <dbReference type="NCBI Taxonomy" id="2138241"/>
    <lineage>
        <taxon>Eukaryota</taxon>
        <taxon>Metazoa</taxon>
        <taxon>Ecdysozoa</taxon>
        <taxon>Nematoda</taxon>
        <taxon>Chromadorea</taxon>
        <taxon>Rhabditida</taxon>
        <taxon>Rhabditina</taxon>
        <taxon>Rhabditomorpha</taxon>
        <taxon>Rhabditoidea</taxon>
        <taxon>Rhabditidae</taxon>
        <taxon>Mesorhabditinae</taxon>
        <taxon>Mesorhabditis</taxon>
    </lineage>
</organism>
<accession>A0AAF3JB25</accession>
<reference evidence="5" key="1">
    <citation type="submission" date="2024-02" db="UniProtKB">
        <authorList>
            <consortium name="WormBaseParasite"/>
        </authorList>
    </citation>
    <scope>IDENTIFICATION</scope>
</reference>
<sequence length="173" mass="19934">MFPLSFLIIILIIYYLIVYYKNVSRLPKGPTPLPLIGNALQIDAGEINKSLANFSKTYGDVFTVYIPRPVVFIMNYDLIKDAFTTRGDDFIGRSGMFPDTLFQSTPNGGVIFSEGIKWKENRRISLQILRDFGMGKNLMEELVKDCFFDMDKYIREMPNRKNGVNLRMPLQVK</sequence>
<dbReference type="GO" id="GO:0016705">
    <property type="term" value="F:oxidoreductase activity, acting on paired donors, with incorporation or reduction of molecular oxygen"/>
    <property type="evidence" value="ECO:0007669"/>
    <property type="project" value="InterPro"/>
</dbReference>
<dbReference type="Pfam" id="PF00067">
    <property type="entry name" value="p450"/>
    <property type="match status" value="1"/>
</dbReference>
<dbReference type="GO" id="GO:0020037">
    <property type="term" value="F:heme binding"/>
    <property type="evidence" value="ECO:0007669"/>
    <property type="project" value="InterPro"/>
</dbReference>
<evidence type="ECO:0000313" key="4">
    <source>
        <dbReference type="Proteomes" id="UP000887575"/>
    </source>
</evidence>
<evidence type="ECO:0000313" key="5">
    <source>
        <dbReference type="WBParaSite" id="MBELARI_LOCUS7551"/>
    </source>
</evidence>
<keyword evidence="2" id="KW-0560">Oxidoreductase</keyword>
<dbReference type="GO" id="GO:0004497">
    <property type="term" value="F:monooxygenase activity"/>
    <property type="evidence" value="ECO:0007669"/>
    <property type="project" value="UniProtKB-KW"/>
</dbReference>
<dbReference type="Proteomes" id="UP000887575">
    <property type="component" value="Unassembled WGS sequence"/>
</dbReference>
<dbReference type="InterPro" id="IPR036396">
    <property type="entry name" value="Cyt_P450_sf"/>
</dbReference>
<proteinExistence type="inferred from homology"/>
<comment type="similarity">
    <text evidence="1">Belongs to the cytochrome P450 family.</text>
</comment>
<keyword evidence="3" id="KW-0472">Membrane</keyword>
<keyword evidence="2" id="KW-0503">Monooxygenase</keyword>
<evidence type="ECO:0000256" key="1">
    <source>
        <dbReference type="ARBA" id="ARBA00010617"/>
    </source>
</evidence>
<evidence type="ECO:0000256" key="2">
    <source>
        <dbReference type="ARBA" id="ARBA00023033"/>
    </source>
</evidence>
<dbReference type="InterPro" id="IPR001128">
    <property type="entry name" value="Cyt_P450"/>
</dbReference>
<evidence type="ECO:0000256" key="3">
    <source>
        <dbReference type="SAM" id="Phobius"/>
    </source>
</evidence>
<dbReference type="PANTHER" id="PTHR24284:SF1">
    <property type="entry name" value="CYTOCHROME P450 FAMILY"/>
    <property type="match status" value="1"/>
</dbReference>
<dbReference type="SUPFAM" id="SSF48264">
    <property type="entry name" value="Cytochrome P450"/>
    <property type="match status" value="1"/>
</dbReference>
<keyword evidence="3" id="KW-0812">Transmembrane</keyword>
<keyword evidence="4" id="KW-1185">Reference proteome</keyword>